<feature type="compositionally biased region" description="Basic and acidic residues" evidence="1">
    <location>
        <begin position="71"/>
        <end position="81"/>
    </location>
</feature>
<evidence type="ECO:0000313" key="3">
    <source>
        <dbReference type="Proteomes" id="UP001457282"/>
    </source>
</evidence>
<organism evidence="2 3">
    <name type="scientific">Rubus argutus</name>
    <name type="common">Southern blackberry</name>
    <dbReference type="NCBI Taxonomy" id="59490"/>
    <lineage>
        <taxon>Eukaryota</taxon>
        <taxon>Viridiplantae</taxon>
        <taxon>Streptophyta</taxon>
        <taxon>Embryophyta</taxon>
        <taxon>Tracheophyta</taxon>
        <taxon>Spermatophyta</taxon>
        <taxon>Magnoliopsida</taxon>
        <taxon>eudicotyledons</taxon>
        <taxon>Gunneridae</taxon>
        <taxon>Pentapetalae</taxon>
        <taxon>rosids</taxon>
        <taxon>fabids</taxon>
        <taxon>Rosales</taxon>
        <taxon>Rosaceae</taxon>
        <taxon>Rosoideae</taxon>
        <taxon>Rosoideae incertae sedis</taxon>
        <taxon>Rubus</taxon>
    </lineage>
</organism>
<dbReference type="Proteomes" id="UP001457282">
    <property type="component" value="Unassembled WGS sequence"/>
</dbReference>
<dbReference type="AlphaFoldDB" id="A0AAW1VNK1"/>
<protein>
    <submittedName>
        <fullName evidence="2">Uncharacterized protein</fullName>
    </submittedName>
</protein>
<name>A0AAW1VNK1_RUBAR</name>
<reference evidence="2 3" key="1">
    <citation type="journal article" date="2023" name="G3 (Bethesda)">
        <title>A chromosome-length genome assembly and annotation of blackberry (Rubus argutus, cv. 'Hillquist').</title>
        <authorList>
            <person name="Bruna T."/>
            <person name="Aryal R."/>
            <person name="Dudchenko O."/>
            <person name="Sargent D.J."/>
            <person name="Mead D."/>
            <person name="Buti M."/>
            <person name="Cavallini A."/>
            <person name="Hytonen T."/>
            <person name="Andres J."/>
            <person name="Pham M."/>
            <person name="Weisz D."/>
            <person name="Mascagni F."/>
            <person name="Usai G."/>
            <person name="Natali L."/>
            <person name="Bassil N."/>
            <person name="Fernandez G.E."/>
            <person name="Lomsadze A."/>
            <person name="Armour M."/>
            <person name="Olukolu B."/>
            <person name="Poorten T."/>
            <person name="Britton C."/>
            <person name="Davik J."/>
            <person name="Ashrafi H."/>
            <person name="Aiden E.L."/>
            <person name="Borodovsky M."/>
            <person name="Worthington M."/>
        </authorList>
    </citation>
    <scope>NUCLEOTIDE SEQUENCE [LARGE SCALE GENOMIC DNA]</scope>
    <source>
        <strain evidence="2">PI 553951</strain>
    </source>
</reference>
<dbReference type="PANTHER" id="PTHR33700">
    <property type="entry name" value="MYB-LIKE PROTEIN X"/>
    <property type="match status" value="1"/>
</dbReference>
<evidence type="ECO:0000313" key="2">
    <source>
        <dbReference type="EMBL" id="KAK9907221.1"/>
    </source>
</evidence>
<feature type="region of interest" description="Disordered" evidence="1">
    <location>
        <begin position="71"/>
        <end position="97"/>
    </location>
</feature>
<keyword evidence="3" id="KW-1185">Reference proteome</keyword>
<gene>
    <name evidence="2" type="ORF">M0R45_001134</name>
</gene>
<sequence length="97" mass="11113">MFKLSPRRNPRSKGFKVKHVLQICLLAGVCIWLVYQVKQSQVKKAQLAASIKDGDGIVKLGRKDLNPLREENVIEDARHKEEEEEEEKQECGRAKQA</sequence>
<evidence type="ECO:0000256" key="1">
    <source>
        <dbReference type="SAM" id="MobiDB-lite"/>
    </source>
</evidence>
<comment type="caution">
    <text evidence="2">The sequence shown here is derived from an EMBL/GenBank/DDBJ whole genome shotgun (WGS) entry which is preliminary data.</text>
</comment>
<dbReference type="EMBL" id="JBEDUW010000023">
    <property type="protein sequence ID" value="KAK9907221.1"/>
    <property type="molecule type" value="Genomic_DNA"/>
</dbReference>
<accession>A0AAW1VNK1</accession>
<proteinExistence type="predicted"/>
<dbReference type="PANTHER" id="PTHR33700:SF22">
    <property type="entry name" value="PROTEIN, PUTATIVE-RELATED"/>
    <property type="match status" value="1"/>
</dbReference>